<name>A0ABV6V4F7_9ACTN</name>
<dbReference type="EMBL" id="JBHEZX010000002">
    <property type="protein sequence ID" value="MFC1408615.1"/>
    <property type="molecule type" value="Genomic_DNA"/>
</dbReference>
<comment type="caution">
    <text evidence="1">The sequence shown here is derived from an EMBL/GenBank/DDBJ whole genome shotgun (WGS) entry which is preliminary data.</text>
</comment>
<accession>A0ABV6V4F7</accession>
<dbReference type="InterPro" id="IPR010982">
    <property type="entry name" value="Lambda_DNA-bd_dom_sf"/>
</dbReference>
<proteinExistence type="predicted"/>
<keyword evidence="2" id="KW-1185">Reference proteome</keyword>
<dbReference type="Gene3D" id="1.10.260.40">
    <property type="entry name" value="lambda repressor-like DNA-binding domains"/>
    <property type="match status" value="1"/>
</dbReference>
<evidence type="ECO:0000313" key="1">
    <source>
        <dbReference type="EMBL" id="MFC1408615.1"/>
    </source>
</evidence>
<dbReference type="SUPFAM" id="SSF47413">
    <property type="entry name" value="lambda repressor-like DNA-binding domains"/>
    <property type="match status" value="1"/>
</dbReference>
<dbReference type="Proteomes" id="UP001592582">
    <property type="component" value="Unassembled WGS sequence"/>
</dbReference>
<protein>
    <submittedName>
        <fullName evidence="1">XRE family transcriptional regulator</fullName>
    </submittedName>
</protein>
<dbReference type="InterPro" id="IPR021224">
    <property type="entry name" value="DUF2690"/>
</dbReference>
<evidence type="ECO:0000313" key="2">
    <source>
        <dbReference type="Proteomes" id="UP001592582"/>
    </source>
</evidence>
<gene>
    <name evidence="1" type="ORF">ACEZDG_04905</name>
</gene>
<dbReference type="Pfam" id="PF10901">
    <property type="entry name" value="DUF2690"/>
    <property type="match status" value="1"/>
</dbReference>
<dbReference type="Pfam" id="PF13560">
    <property type="entry name" value="HTH_31"/>
    <property type="match status" value="1"/>
</dbReference>
<organism evidence="1 2">
    <name type="scientific">Streptacidiphilus alkalitolerans</name>
    <dbReference type="NCBI Taxonomy" id="3342712"/>
    <lineage>
        <taxon>Bacteria</taxon>
        <taxon>Bacillati</taxon>
        <taxon>Actinomycetota</taxon>
        <taxon>Actinomycetes</taxon>
        <taxon>Kitasatosporales</taxon>
        <taxon>Streptomycetaceae</taxon>
        <taxon>Streptacidiphilus</taxon>
    </lineage>
</organism>
<reference evidence="1 2" key="1">
    <citation type="submission" date="2024-09" db="EMBL/GenBank/DDBJ databases">
        <authorList>
            <person name="Lee S.D."/>
        </authorList>
    </citation>
    <scope>NUCLEOTIDE SEQUENCE [LARGE SCALE GENOMIC DNA]</scope>
    <source>
        <strain evidence="1 2">N1-1</strain>
    </source>
</reference>
<sequence>MTQTPPPECTRLALELRALRGRAGLALSALAADSPYSKSSWQRYLSGRSLPPWPAVQLLCRAANEPDARARALWELAEAAWSRRTTTHPQAPATTPESPAHSSLPQPAQPDPADQPDGSAADPPVDSPDPTLTRRRRARQRPRTAAAALVVAVVVGLFGCVALVLTLAAVHNRGRAPAPGHTVRSAAVSTGFHVACTGTACTGDDPQTTGCGVEPQTLLHTQQPGGFGLEIRYNPQCRAAWARVWNAHPADRLTLTTAGQPTQHVEVTHPGDIDPFVYTPLIATTTPGPALTACLTTPSGAKLGCYTAPRP</sequence>